<dbReference type="PANTHER" id="PTHR11717">
    <property type="entry name" value="LOW MOLECULAR WEIGHT PROTEIN TYROSINE PHOSPHATASE"/>
    <property type="match status" value="1"/>
</dbReference>
<evidence type="ECO:0000313" key="6">
    <source>
        <dbReference type="EMBL" id="PRO65756.1"/>
    </source>
</evidence>
<dbReference type="InterPro" id="IPR023485">
    <property type="entry name" value="Ptyr_pPase"/>
</dbReference>
<dbReference type="SUPFAM" id="SSF52788">
    <property type="entry name" value="Phosphotyrosine protein phosphatases I"/>
    <property type="match status" value="1"/>
</dbReference>
<dbReference type="CDD" id="cd16344">
    <property type="entry name" value="LMWPAP"/>
    <property type="match status" value="1"/>
</dbReference>
<dbReference type="GO" id="GO:0004725">
    <property type="term" value="F:protein tyrosine phosphatase activity"/>
    <property type="evidence" value="ECO:0007669"/>
    <property type="project" value="InterPro"/>
</dbReference>
<dbReference type="InterPro" id="IPR036196">
    <property type="entry name" value="Ptyr_pPase_sf"/>
</dbReference>
<feature type="active site" description="Nucleophile" evidence="4">
    <location>
        <position position="8"/>
    </location>
</feature>
<dbReference type="AlphaFoldDB" id="A0A2P6MHJ2"/>
<proteinExistence type="inferred from homology"/>
<dbReference type="SMART" id="SM00226">
    <property type="entry name" value="LMWPc"/>
    <property type="match status" value="1"/>
</dbReference>
<dbReference type="Gene3D" id="3.40.50.2300">
    <property type="match status" value="1"/>
</dbReference>
<dbReference type="InterPro" id="IPR050438">
    <property type="entry name" value="LMW_PTPase"/>
</dbReference>
<dbReference type="Proteomes" id="UP000243650">
    <property type="component" value="Unassembled WGS sequence"/>
</dbReference>
<dbReference type="Pfam" id="PF01451">
    <property type="entry name" value="LMWPc"/>
    <property type="match status" value="1"/>
</dbReference>
<dbReference type="InterPro" id="IPR017867">
    <property type="entry name" value="Tyr_phospatase_low_mol_wt"/>
</dbReference>
<evidence type="ECO:0000259" key="5">
    <source>
        <dbReference type="SMART" id="SM00226"/>
    </source>
</evidence>
<accession>A0A2P6MHJ2</accession>
<dbReference type="EMBL" id="PVNS01000006">
    <property type="protein sequence ID" value="PRO65756.1"/>
    <property type="molecule type" value="Genomic_DNA"/>
</dbReference>
<sequence length="223" mass="25534">MKNVLFVCTGNTCRSPMAEAIFLAKRPDDSYQVRSAGVHATDGIPMSEGARQALARHNLMESHQSEVLTEEMLRWSDVILTMTDSHKQAVVEQFPDRAAQVYTLKEYVTDDVESQAKMEELKAHLAEIEMKKAQFVAQNQNKVDKYNEDEPIGNQQQLEEALLKEVEPHQRAVDRLEWDLPSMDIRDPFGGDESIYEATYQEIEEAVDQLIAKLESWNYRNQG</sequence>
<keyword evidence="7" id="KW-1185">Reference proteome</keyword>
<comment type="similarity">
    <text evidence="1">Belongs to the low molecular weight phosphotyrosine protein phosphatase family.</text>
</comment>
<name>A0A2P6MHJ2_ALKUR</name>
<feature type="domain" description="Phosphotyrosine protein phosphatase I" evidence="5">
    <location>
        <begin position="2"/>
        <end position="213"/>
    </location>
</feature>
<evidence type="ECO:0000256" key="4">
    <source>
        <dbReference type="PIRSR" id="PIRSR617867-1"/>
    </source>
</evidence>
<protein>
    <recommendedName>
        <fullName evidence="5">Phosphotyrosine protein phosphatase I domain-containing protein</fullName>
    </recommendedName>
</protein>
<gene>
    <name evidence="6" type="ORF">C6I21_07610</name>
</gene>
<evidence type="ECO:0000256" key="2">
    <source>
        <dbReference type="ARBA" id="ARBA00022801"/>
    </source>
</evidence>
<dbReference type="OrthoDB" id="9784339at2"/>
<dbReference type="PRINTS" id="PR00719">
    <property type="entry name" value="LMWPTPASE"/>
</dbReference>
<dbReference type="RefSeq" id="WP_105958852.1">
    <property type="nucleotide sequence ID" value="NZ_PVNS01000006.1"/>
</dbReference>
<keyword evidence="3" id="KW-0904">Protein phosphatase</keyword>
<feature type="active site" evidence="4">
    <location>
        <position position="14"/>
    </location>
</feature>
<evidence type="ECO:0000313" key="7">
    <source>
        <dbReference type="Proteomes" id="UP000243650"/>
    </source>
</evidence>
<reference evidence="6 7" key="1">
    <citation type="submission" date="2018-03" db="EMBL/GenBank/DDBJ databases">
        <title>Bacillus urumqiensis sp. nov., a moderately haloalkaliphilic bacterium isolated from a salt lake.</title>
        <authorList>
            <person name="Zhao B."/>
            <person name="Liao Z."/>
        </authorList>
    </citation>
    <scope>NUCLEOTIDE SEQUENCE [LARGE SCALE GENOMIC DNA]</scope>
    <source>
        <strain evidence="6 7">BZ-SZ-XJ18</strain>
    </source>
</reference>
<comment type="caution">
    <text evidence="6">The sequence shown here is derived from an EMBL/GenBank/DDBJ whole genome shotgun (WGS) entry which is preliminary data.</text>
</comment>
<organism evidence="6 7">
    <name type="scientific">Alkalicoccus urumqiensis</name>
    <name type="common">Bacillus urumqiensis</name>
    <dbReference type="NCBI Taxonomy" id="1548213"/>
    <lineage>
        <taxon>Bacteria</taxon>
        <taxon>Bacillati</taxon>
        <taxon>Bacillota</taxon>
        <taxon>Bacilli</taxon>
        <taxon>Bacillales</taxon>
        <taxon>Bacillaceae</taxon>
        <taxon>Alkalicoccus</taxon>
    </lineage>
</organism>
<dbReference type="PANTHER" id="PTHR11717:SF31">
    <property type="entry name" value="LOW MOLECULAR WEIGHT PROTEIN-TYROSINE-PHOSPHATASE ETP-RELATED"/>
    <property type="match status" value="1"/>
</dbReference>
<evidence type="ECO:0000256" key="1">
    <source>
        <dbReference type="ARBA" id="ARBA00011063"/>
    </source>
</evidence>
<keyword evidence="2" id="KW-0378">Hydrolase</keyword>
<evidence type="ECO:0000256" key="3">
    <source>
        <dbReference type="ARBA" id="ARBA00022912"/>
    </source>
</evidence>